<reference evidence="1 2" key="1">
    <citation type="journal article" date="2023" name="J. Hered.">
        <title>Chromosome-level genome of the wood stork (Mycteria americana) provides insight into avian chromosome evolution.</title>
        <authorList>
            <person name="Flamio R. Jr."/>
            <person name="Ramstad K.M."/>
        </authorList>
    </citation>
    <scope>NUCLEOTIDE SEQUENCE [LARGE SCALE GENOMIC DNA]</scope>
    <source>
        <strain evidence="1">JAX WOST 10</strain>
    </source>
</reference>
<accession>A0AAN7S1P8</accession>
<comment type="caution">
    <text evidence="1">The sequence shown here is derived from an EMBL/GenBank/DDBJ whole genome shotgun (WGS) entry which is preliminary data.</text>
</comment>
<name>A0AAN7S1P8_MYCAM</name>
<dbReference type="EMBL" id="JAUNZN010000003">
    <property type="protein sequence ID" value="KAK4825182.1"/>
    <property type="molecule type" value="Genomic_DNA"/>
</dbReference>
<gene>
    <name evidence="1" type="ORF">QYF61_024662</name>
</gene>
<protein>
    <submittedName>
        <fullName evidence="1">Uncharacterized protein</fullName>
    </submittedName>
</protein>
<sequence>MPAGSIRRTLSLAPETTFQRLKSTATVVTFYPILSLARDTPRLKLQGYTDSDQRQNPLTALVRPHLESCVQLWSPQHRTDMELLERVQRRATKMIRGTEYLPYEDRLRELGNLKPPLSNCTRRQEFEQAERWACVSTLTHKLPKDGTSTTRSFFYFCQGIQYHLLSEDTGLPSYTDDAIYIFNDWNKNYTSDMICRYVHKKLGRGTARTADPNWPKGCSIPYDLMLSIETGGKLTGGPLLGDWLGISWQAPEGRSHLAEETKTNGNLFWLKQSKKEK</sequence>
<dbReference type="AlphaFoldDB" id="A0AAN7S1P8"/>
<evidence type="ECO:0000313" key="1">
    <source>
        <dbReference type="EMBL" id="KAK4825182.1"/>
    </source>
</evidence>
<dbReference type="Proteomes" id="UP001333110">
    <property type="component" value="Unassembled WGS sequence"/>
</dbReference>
<organism evidence="1 2">
    <name type="scientific">Mycteria americana</name>
    <name type="common">Wood stork</name>
    <dbReference type="NCBI Taxonomy" id="33587"/>
    <lineage>
        <taxon>Eukaryota</taxon>
        <taxon>Metazoa</taxon>
        <taxon>Chordata</taxon>
        <taxon>Craniata</taxon>
        <taxon>Vertebrata</taxon>
        <taxon>Euteleostomi</taxon>
        <taxon>Archelosauria</taxon>
        <taxon>Archosauria</taxon>
        <taxon>Dinosauria</taxon>
        <taxon>Saurischia</taxon>
        <taxon>Theropoda</taxon>
        <taxon>Coelurosauria</taxon>
        <taxon>Aves</taxon>
        <taxon>Neognathae</taxon>
        <taxon>Neoaves</taxon>
        <taxon>Aequornithes</taxon>
        <taxon>Ciconiiformes</taxon>
        <taxon>Ciconiidae</taxon>
        <taxon>Mycteria</taxon>
    </lineage>
</organism>
<keyword evidence="2" id="KW-1185">Reference proteome</keyword>
<proteinExistence type="predicted"/>
<evidence type="ECO:0000313" key="2">
    <source>
        <dbReference type="Proteomes" id="UP001333110"/>
    </source>
</evidence>